<name>A0ABV5VQV8_9BACL</name>
<dbReference type="Gene3D" id="3.30.420.40">
    <property type="match status" value="2"/>
</dbReference>
<comment type="caution">
    <text evidence="5">The sequence shown here is derived from an EMBL/GenBank/DDBJ whole genome shotgun (WGS) entry which is preliminary data.</text>
</comment>
<protein>
    <submittedName>
        <fullName evidence="5">Sedoheptulokinase</fullName>
        <ecNumber evidence="5">2.7.1.14</ecNumber>
    </submittedName>
</protein>
<dbReference type="PIRSF" id="PIRSF000538">
    <property type="entry name" value="GlpK"/>
    <property type="match status" value="1"/>
</dbReference>
<evidence type="ECO:0000259" key="4">
    <source>
        <dbReference type="Pfam" id="PF00370"/>
    </source>
</evidence>
<dbReference type="Proteomes" id="UP001589619">
    <property type="component" value="Unassembled WGS sequence"/>
</dbReference>
<dbReference type="EMBL" id="JBHMAG010000004">
    <property type="protein sequence ID" value="MFB9750663.1"/>
    <property type="molecule type" value="Genomic_DNA"/>
</dbReference>
<reference evidence="5 6" key="1">
    <citation type="submission" date="2024-09" db="EMBL/GenBank/DDBJ databases">
        <authorList>
            <person name="Sun Q."/>
            <person name="Mori K."/>
        </authorList>
    </citation>
    <scope>NUCLEOTIDE SEQUENCE [LARGE SCALE GENOMIC DNA]</scope>
    <source>
        <strain evidence="5 6">JCM 12520</strain>
    </source>
</reference>
<organism evidence="5 6">
    <name type="scientific">Paenibacillus hodogayensis</name>
    <dbReference type="NCBI Taxonomy" id="279208"/>
    <lineage>
        <taxon>Bacteria</taxon>
        <taxon>Bacillati</taxon>
        <taxon>Bacillota</taxon>
        <taxon>Bacilli</taxon>
        <taxon>Bacillales</taxon>
        <taxon>Paenibacillaceae</taxon>
        <taxon>Paenibacillus</taxon>
    </lineage>
</organism>
<gene>
    <name evidence="5" type="ORF">ACFFNY_03675</name>
</gene>
<accession>A0ABV5VQV8</accession>
<dbReference type="InterPro" id="IPR018484">
    <property type="entry name" value="FGGY_N"/>
</dbReference>
<dbReference type="InterPro" id="IPR050406">
    <property type="entry name" value="FGGY_Carb_Kinase"/>
</dbReference>
<dbReference type="InterPro" id="IPR043129">
    <property type="entry name" value="ATPase_NBD"/>
</dbReference>
<dbReference type="RefSeq" id="WP_344904664.1">
    <property type="nucleotide sequence ID" value="NZ_BAAAYO010000002.1"/>
</dbReference>
<feature type="domain" description="Carbohydrate kinase FGGY N-terminal" evidence="4">
    <location>
        <begin position="3"/>
        <end position="246"/>
    </location>
</feature>
<dbReference type="Pfam" id="PF00370">
    <property type="entry name" value="FGGY_N"/>
    <property type="match status" value="1"/>
</dbReference>
<dbReference type="CDD" id="cd07777">
    <property type="entry name" value="ASKHA_NBD_FGGY_SHK"/>
    <property type="match status" value="1"/>
</dbReference>
<keyword evidence="3" id="KW-0418">Kinase</keyword>
<evidence type="ECO:0000256" key="1">
    <source>
        <dbReference type="ARBA" id="ARBA00009156"/>
    </source>
</evidence>
<keyword evidence="2 5" id="KW-0808">Transferase</keyword>
<dbReference type="SUPFAM" id="SSF53067">
    <property type="entry name" value="Actin-like ATPase domain"/>
    <property type="match status" value="2"/>
</dbReference>
<evidence type="ECO:0000256" key="3">
    <source>
        <dbReference type="ARBA" id="ARBA00022777"/>
    </source>
</evidence>
<keyword evidence="6" id="KW-1185">Reference proteome</keyword>
<sequence length="452" mass="49384">MNYIGVDIGSSFIKAAILDTGSRQIIDVRKQQTPERLPNPDRNIYEVNVLSIVRSLTTMIDEYAGKYGPIVGILLSTQMHGFVLCDESGEPLTNYISWQDTRGTTPYGNATISSFEHISAVISSEQMERSGTQLKPGLAACNLHHWMMNHRHVIEKDNIYFCTLGSFVIYKLTGRHTCHITNAAPTGFADVERRAWNWETIRAVGCESLVFPDILDEQEICGYYDSAGGGIPVYPDIGDHQASVLGALGGDNDAAIVSGGTAGIVSLVSNKATRGDHENRPYFGGQTLKTITRLPGGRNLDVLVDFIADIGISLFEASRSRAEIWQAISQAVDRLDPSRPLEAPRVELGFFQGQQGVQHGKIDGIRPGNLTAGSLFAAAFENMADVYISALRKLMDPTAPIAKIWLTGGTIHNNVFMRTIMQARTGIETIPSPVQNEELRGLLHLALRISGT</sequence>
<dbReference type="PANTHER" id="PTHR43095">
    <property type="entry name" value="SUGAR KINASE"/>
    <property type="match status" value="1"/>
</dbReference>
<proteinExistence type="inferred from homology"/>
<dbReference type="InterPro" id="IPR000577">
    <property type="entry name" value="Carb_kinase_FGGY"/>
</dbReference>
<evidence type="ECO:0000313" key="6">
    <source>
        <dbReference type="Proteomes" id="UP001589619"/>
    </source>
</evidence>
<comment type="similarity">
    <text evidence="1">Belongs to the FGGY kinase family.</text>
</comment>
<evidence type="ECO:0000313" key="5">
    <source>
        <dbReference type="EMBL" id="MFB9750663.1"/>
    </source>
</evidence>
<dbReference type="GO" id="GO:0050277">
    <property type="term" value="F:sedoheptulokinase activity"/>
    <property type="evidence" value="ECO:0007669"/>
    <property type="project" value="UniProtKB-EC"/>
</dbReference>
<evidence type="ECO:0000256" key="2">
    <source>
        <dbReference type="ARBA" id="ARBA00022679"/>
    </source>
</evidence>
<dbReference type="EC" id="2.7.1.14" evidence="5"/>